<sequence>MPVDQICRCDWAACAGVFTSEVPGRPVVLRVHRGVIRRDGVPRDRGVAIECGRRECNGCGALQIGSRAQRHGGAHSGYRARSDNCGRLDRRDHRLARRRAACTDAVRSHDRDDVGRPVRETVDFAAQRRRLTRGATRCGCCGVGNDGKAVIDRRTPDDPRSPVQGSRLHAGRGARYGDGRDTIRVAGVRTGTHAVGSGNGEVVQPPRYDTGYRDRARGAGCEHRVISTAACASPRDRVAGDRGSSVVLRRSEGH</sequence>
<proteinExistence type="predicted"/>
<feature type="region of interest" description="Disordered" evidence="1">
    <location>
        <begin position="235"/>
        <end position="254"/>
    </location>
</feature>
<evidence type="ECO:0000256" key="1">
    <source>
        <dbReference type="SAM" id="MobiDB-lite"/>
    </source>
</evidence>
<feature type="compositionally biased region" description="Basic and acidic residues" evidence="1">
    <location>
        <begin position="151"/>
        <end position="160"/>
    </location>
</feature>
<evidence type="ECO:0000313" key="2">
    <source>
        <dbReference type="EMBL" id="CAB4786022.1"/>
    </source>
</evidence>
<accession>A0A6J6WMR0</accession>
<organism evidence="2">
    <name type="scientific">freshwater metagenome</name>
    <dbReference type="NCBI Taxonomy" id="449393"/>
    <lineage>
        <taxon>unclassified sequences</taxon>
        <taxon>metagenomes</taxon>
        <taxon>ecological metagenomes</taxon>
    </lineage>
</organism>
<name>A0A6J6WMR0_9ZZZZ</name>
<protein>
    <submittedName>
        <fullName evidence="2">Unannotated protein</fullName>
    </submittedName>
</protein>
<feature type="region of interest" description="Disordered" evidence="1">
    <location>
        <begin position="151"/>
        <end position="178"/>
    </location>
</feature>
<reference evidence="2" key="1">
    <citation type="submission" date="2020-05" db="EMBL/GenBank/DDBJ databases">
        <authorList>
            <person name="Chiriac C."/>
            <person name="Salcher M."/>
            <person name="Ghai R."/>
            <person name="Kavagutti S V."/>
        </authorList>
    </citation>
    <scope>NUCLEOTIDE SEQUENCE</scope>
</reference>
<gene>
    <name evidence="2" type="ORF">UFOPK2996_00088</name>
</gene>
<dbReference type="EMBL" id="CAFAAH010000003">
    <property type="protein sequence ID" value="CAB4786022.1"/>
    <property type="molecule type" value="Genomic_DNA"/>
</dbReference>
<dbReference type="AlphaFoldDB" id="A0A6J6WMR0"/>